<feature type="transmembrane region" description="Helical" evidence="6">
    <location>
        <begin position="92"/>
        <end position="116"/>
    </location>
</feature>
<keyword evidence="8" id="KW-1185">Reference proteome</keyword>
<feature type="transmembrane region" description="Helical" evidence="6">
    <location>
        <begin position="55"/>
        <end position="80"/>
    </location>
</feature>
<feature type="transmembrane region" description="Helical" evidence="6">
    <location>
        <begin position="292"/>
        <end position="311"/>
    </location>
</feature>
<accession>A0AAN9D490</accession>
<organism evidence="7 8">
    <name type="scientific">Phoxinus phoxinus</name>
    <name type="common">Eurasian minnow</name>
    <dbReference type="NCBI Taxonomy" id="58324"/>
    <lineage>
        <taxon>Eukaryota</taxon>
        <taxon>Metazoa</taxon>
        <taxon>Chordata</taxon>
        <taxon>Craniata</taxon>
        <taxon>Vertebrata</taxon>
        <taxon>Euteleostomi</taxon>
        <taxon>Actinopterygii</taxon>
        <taxon>Neopterygii</taxon>
        <taxon>Teleostei</taxon>
        <taxon>Ostariophysi</taxon>
        <taxon>Cypriniformes</taxon>
        <taxon>Leuciscidae</taxon>
        <taxon>Phoxininae</taxon>
        <taxon>Phoxinus</taxon>
    </lineage>
</organism>
<evidence type="ECO:0000256" key="4">
    <source>
        <dbReference type="ARBA" id="ARBA00022989"/>
    </source>
</evidence>
<evidence type="ECO:0000256" key="3">
    <source>
        <dbReference type="ARBA" id="ARBA00022692"/>
    </source>
</evidence>
<dbReference type="PANTHER" id="PTHR23320:SF125">
    <property type="entry name" value="TRANSMEMBRANE PROTEIN 176L.1-RELATED"/>
    <property type="match status" value="1"/>
</dbReference>
<proteinExistence type="inferred from homology"/>
<dbReference type="InterPro" id="IPR007237">
    <property type="entry name" value="CD20-like"/>
</dbReference>
<dbReference type="Proteomes" id="UP001364617">
    <property type="component" value="Unassembled WGS sequence"/>
</dbReference>
<evidence type="ECO:0000313" key="8">
    <source>
        <dbReference type="Proteomes" id="UP001364617"/>
    </source>
</evidence>
<keyword evidence="5 6" id="KW-0472">Membrane</keyword>
<dbReference type="InterPro" id="IPR030417">
    <property type="entry name" value="MS4A"/>
</dbReference>
<comment type="similarity">
    <text evidence="2">Belongs to the MS4A family.</text>
</comment>
<sequence>MSMTVSQVEGMTVLTITSNPKSKCPGLCQILVSLFCSPLCFVSEDMKEKLTDTQITFGIVQIVVAVMNFVLGCFGFIFFFMTSAWASRMESFGGLNMTVMVLAVLQLSVAVSFLVLTLKSLCKRGGSAKLVEKKTSETRSGLCQYPFPLVHSCNMSLTVSQDIKEKLADTHTALGIPQMIIGVIYMTMGCFGIVSSFWIGGVFLLVGIACVLAVKFPSPRLLAFLVLLNIISAAVAITAGVLYSMDLAMGNSLDCVEGHYYSAYQRAQGESNFETCLYYRDLNQMIIGGLDIMMIVLSVLQLFVTISFCVLTGKALYEDAKSVEDPELHKPLLEDATAGAA</sequence>
<feature type="transmembrane region" description="Helical" evidence="6">
    <location>
        <begin position="221"/>
        <end position="243"/>
    </location>
</feature>
<comment type="caution">
    <text evidence="7">The sequence shown here is derived from an EMBL/GenBank/DDBJ whole genome shotgun (WGS) entry which is preliminary data.</text>
</comment>
<dbReference type="GO" id="GO:0016020">
    <property type="term" value="C:membrane"/>
    <property type="evidence" value="ECO:0007669"/>
    <property type="project" value="UniProtKB-SubCell"/>
</dbReference>
<evidence type="ECO:0000256" key="2">
    <source>
        <dbReference type="ARBA" id="ARBA00009565"/>
    </source>
</evidence>
<dbReference type="AlphaFoldDB" id="A0AAN9D490"/>
<name>A0AAN9D490_9TELE</name>
<evidence type="ECO:0000256" key="6">
    <source>
        <dbReference type="SAM" id="Phobius"/>
    </source>
</evidence>
<reference evidence="7 8" key="1">
    <citation type="submission" date="2024-02" db="EMBL/GenBank/DDBJ databases">
        <title>Chromosome-level genome assembly of the Eurasian Minnow (Phoxinus phoxinus).</title>
        <authorList>
            <person name="Oriowo T.O."/>
            <person name="Martin S."/>
            <person name="Stange M."/>
            <person name="Chrysostomakis Y."/>
            <person name="Brown T."/>
            <person name="Winkler S."/>
            <person name="Kukowka S."/>
            <person name="Myers E.W."/>
            <person name="Bohne A."/>
        </authorList>
    </citation>
    <scope>NUCLEOTIDE SEQUENCE [LARGE SCALE GENOMIC DNA]</scope>
    <source>
        <strain evidence="7">ZFMK-TIS-60720</strain>
        <tissue evidence="7">Whole Organism</tissue>
    </source>
</reference>
<keyword evidence="4 6" id="KW-1133">Transmembrane helix</keyword>
<gene>
    <name evidence="7" type="ORF">R3I93_009446</name>
</gene>
<feature type="transmembrane region" description="Helical" evidence="6">
    <location>
        <begin position="183"/>
        <end position="214"/>
    </location>
</feature>
<evidence type="ECO:0000256" key="1">
    <source>
        <dbReference type="ARBA" id="ARBA00004141"/>
    </source>
</evidence>
<dbReference type="PANTHER" id="PTHR23320">
    <property type="entry name" value="MEMBRANE-SPANNING 4-DOMAINS SUBFAMILY A MS4A -RELATED"/>
    <property type="match status" value="1"/>
</dbReference>
<comment type="subcellular location">
    <subcellularLocation>
        <location evidence="1">Membrane</location>
        <topology evidence="1">Multi-pass membrane protein</topology>
    </subcellularLocation>
</comment>
<evidence type="ECO:0000313" key="7">
    <source>
        <dbReference type="EMBL" id="KAK7158239.1"/>
    </source>
</evidence>
<evidence type="ECO:0000256" key="5">
    <source>
        <dbReference type="ARBA" id="ARBA00023136"/>
    </source>
</evidence>
<keyword evidence="3 6" id="KW-0812">Transmembrane</keyword>
<protein>
    <submittedName>
        <fullName evidence="7">Uncharacterized protein</fullName>
    </submittedName>
</protein>
<dbReference type="Pfam" id="PF04103">
    <property type="entry name" value="CD20"/>
    <property type="match status" value="1"/>
</dbReference>
<dbReference type="EMBL" id="JAYKXH010000009">
    <property type="protein sequence ID" value="KAK7158239.1"/>
    <property type="molecule type" value="Genomic_DNA"/>
</dbReference>